<reference evidence="2" key="1">
    <citation type="submission" date="2025-08" db="UniProtKB">
        <authorList>
            <consortium name="Ensembl"/>
        </authorList>
    </citation>
    <scope>IDENTIFICATION</scope>
</reference>
<organism evidence="2 3">
    <name type="scientific">Cyprinus carpio</name>
    <name type="common">Common carp</name>
    <dbReference type="NCBI Taxonomy" id="7962"/>
    <lineage>
        <taxon>Eukaryota</taxon>
        <taxon>Metazoa</taxon>
        <taxon>Chordata</taxon>
        <taxon>Craniata</taxon>
        <taxon>Vertebrata</taxon>
        <taxon>Euteleostomi</taxon>
        <taxon>Actinopterygii</taxon>
        <taxon>Neopterygii</taxon>
        <taxon>Teleostei</taxon>
        <taxon>Ostariophysi</taxon>
        <taxon>Cypriniformes</taxon>
        <taxon>Cyprinidae</taxon>
        <taxon>Cyprininae</taxon>
        <taxon>Cyprinus</taxon>
    </lineage>
</organism>
<evidence type="ECO:0000256" key="1">
    <source>
        <dbReference type="SAM" id="Phobius"/>
    </source>
</evidence>
<dbReference type="Ensembl" id="ENSCCRT00015116466.1">
    <property type="protein sequence ID" value="ENSCCRP00015112898.1"/>
    <property type="gene ID" value="ENSCCRG00015044726.1"/>
</dbReference>
<sequence length="134" mass="15653">MPTHADEMSHLNALAFHRMSLAMTEFPQMVGLSRTQDCNRARSILQRPSQFSCDRIAEEVDEEGAFTVEEDKARRTFLQSLESLRRCTQGRQNKLMSCDNQLLRYVCISFTHCSSVIVVTVFFFFFFFFWVLSM</sequence>
<feature type="transmembrane region" description="Helical" evidence="1">
    <location>
        <begin position="102"/>
        <end position="132"/>
    </location>
</feature>
<name>A0A8C2GRL3_CYPCA</name>
<dbReference type="AlphaFoldDB" id="A0A8C2GRL3"/>
<keyword evidence="1" id="KW-1133">Transmembrane helix</keyword>
<evidence type="ECO:0000313" key="2">
    <source>
        <dbReference type="Ensembl" id="ENSCCRP00015112898.1"/>
    </source>
</evidence>
<keyword evidence="1" id="KW-0812">Transmembrane</keyword>
<dbReference type="Pfam" id="PF15766">
    <property type="entry name" value="DUF4695"/>
    <property type="match status" value="1"/>
</dbReference>
<keyword evidence="1" id="KW-0472">Membrane</keyword>
<evidence type="ECO:0000313" key="3">
    <source>
        <dbReference type="Proteomes" id="UP000694700"/>
    </source>
</evidence>
<proteinExistence type="predicted"/>
<accession>A0A8C2GRL3</accession>
<dbReference type="InterPro" id="IPR031521">
    <property type="entry name" value="DUF4695"/>
</dbReference>
<protein>
    <submittedName>
        <fullName evidence="2">Uncharacterized protein</fullName>
    </submittedName>
</protein>
<dbReference type="Proteomes" id="UP000694700">
    <property type="component" value="Unplaced"/>
</dbReference>